<evidence type="ECO:0000259" key="3">
    <source>
        <dbReference type="PROSITE" id="PS51371"/>
    </source>
</evidence>
<evidence type="ECO:0000256" key="1">
    <source>
        <dbReference type="ARBA" id="ARBA00022737"/>
    </source>
</evidence>
<keyword evidence="2" id="KW-0129">CBS domain</keyword>
<dbReference type="AlphaFoldDB" id="D2R6B1"/>
<dbReference type="eggNOG" id="COG0517">
    <property type="taxonomic scope" value="Bacteria"/>
</dbReference>
<protein>
    <submittedName>
        <fullName evidence="4">CBS domain containing protein</fullName>
    </submittedName>
</protein>
<dbReference type="InterPro" id="IPR000644">
    <property type="entry name" value="CBS_dom"/>
</dbReference>
<dbReference type="InterPro" id="IPR051462">
    <property type="entry name" value="CBS_domain-containing"/>
</dbReference>
<dbReference type="HOGENOM" id="CLU_040681_12_1_0"/>
<reference evidence="4 5" key="1">
    <citation type="journal article" date="2009" name="Stand. Genomic Sci.">
        <title>Complete genome sequence of Pirellula staleyi type strain (ATCC 27377).</title>
        <authorList>
            <person name="Clum A."/>
            <person name="Tindall B.J."/>
            <person name="Sikorski J."/>
            <person name="Ivanova N."/>
            <person name="Mavrommatis K."/>
            <person name="Lucas S."/>
            <person name="Glavina del Rio T."/>
            <person name="Nolan M."/>
            <person name="Chen F."/>
            <person name="Tice H."/>
            <person name="Pitluck S."/>
            <person name="Cheng J.F."/>
            <person name="Chertkov O."/>
            <person name="Brettin T."/>
            <person name="Han C."/>
            <person name="Detter J.C."/>
            <person name="Kuske C."/>
            <person name="Bruce D."/>
            <person name="Goodwin L."/>
            <person name="Ovchinikova G."/>
            <person name="Pati A."/>
            <person name="Mikhailova N."/>
            <person name="Chen A."/>
            <person name="Palaniappan K."/>
            <person name="Land M."/>
            <person name="Hauser L."/>
            <person name="Chang Y.J."/>
            <person name="Jeffries C.D."/>
            <person name="Chain P."/>
            <person name="Rohde M."/>
            <person name="Goker M."/>
            <person name="Bristow J."/>
            <person name="Eisen J.A."/>
            <person name="Markowitz V."/>
            <person name="Hugenholtz P."/>
            <person name="Kyrpides N.C."/>
            <person name="Klenk H.P."/>
            <person name="Lapidus A."/>
        </authorList>
    </citation>
    <scope>NUCLEOTIDE SEQUENCE [LARGE SCALE GENOMIC DNA]</scope>
    <source>
        <strain evidence="5">ATCC 27377 / DSM 6068 / ICPB 4128</strain>
    </source>
</reference>
<dbReference type="SMART" id="SM00116">
    <property type="entry name" value="CBS"/>
    <property type="match status" value="2"/>
</dbReference>
<dbReference type="Proteomes" id="UP000001887">
    <property type="component" value="Chromosome"/>
</dbReference>
<dbReference type="EMBL" id="CP001848">
    <property type="protein sequence ID" value="ADB15489.1"/>
    <property type="molecule type" value="Genomic_DNA"/>
</dbReference>
<dbReference type="PANTHER" id="PTHR48108">
    <property type="entry name" value="CBS DOMAIN-CONTAINING PROTEIN CBSX2, CHLOROPLASTIC"/>
    <property type="match status" value="1"/>
</dbReference>
<feature type="domain" description="CBS" evidence="3">
    <location>
        <begin position="27"/>
        <end position="86"/>
    </location>
</feature>
<name>D2R6B1_PIRSD</name>
<dbReference type="Gene3D" id="3.10.580.10">
    <property type="entry name" value="CBS-domain"/>
    <property type="match status" value="1"/>
</dbReference>
<dbReference type="Pfam" id="PF00571">
    <property type="entry name" value="CBS"/>
    <property type="match status" value="2"/>
</dbReference>
<keyword evidence="1" id="KW-0677">Repeat</keyword>
<evidence type="ECO:0000313" key="5">
    <source>
        <dbReference type="Proteomes" id="UP000001887"/>
    </source>
</evidence>
<dbReference type="KEGG" id="psl:Psta_0804"/>
<gene>
    <name evidence="4" type="ordered locus">Psta_0804</name>
</gene>
<dbReference type="SUPFAM" id="SSF54631">
    <property type="entry name" value="CBS-domain pair"/>
    <property type="match status" value="1"/>
</dbReference>
<dbReference type="STRING" id="530564.Psta_0804"/>
<accession>D2R6B1</accession>
<dbReference type="InterPro" id="IPR046342">
    <property type="entry name" value="CBS_dom_sf"/>
</dbReference>
<sequence length="169" mass="18332">MKAAFATLVWLLGFAVDFQLHLQTETIDHLELAAPVVVAPGDSVARVLEVLAAERTGAAVVVERGQLLGIFTERDALKLMADGADLHQPVSVPMTKHPVTLRQTDTLARAISLMAGGGFRRLPVLDPSGKLLGILKVSRIMHYLVDHFPRVIYNLPPTPHHKPASREGA</sequence>
<evidence type="ECO:0000256" key="2">
    <source>
        <dbReference type="PROSITE-ProRule" id="PRU00703"/>
    </source>
</evidence>
<organism evidence="4 5">
    <name type="scientific">Pirellula staleyi (strain ATCC 27377 / DSM 6068 / ICPB 4128)</name>
    <name type="common">Pirella staleyi</name>
    <dbReference type="NCBI Taxonomy" id="530564"/>
    <lineage>
        <taxon>Bacteria</taxon>
        <taxon>Pseudomonadati</taxon>
        <taxon>Planctomycetota</taxon>
        <taxon>Planctomycetia</taxon>
        <taxon>Pirellulales</taxon>
        <taxon>Pirellulaceae</taxon>
        <taxon>Pirellula</taxon>
    </lineage>
</organism>
<dbReference type="PANTHER" id="PTHR48108:SF26">
    <property type="entry name" value="CBS DOMAIN-CONTAINING PROTEIN DDB_G0289609"/>
    <property type="match status" value="1"/>
</dbReference>
<feature type="domain" description="CBS" evidence="3">
    <location>
        <begin position="94"/>
        <end position="150"/>
    </location>
</feature>
<proteinExistence type="predicted"/>
<evidence type="ECO:0000313" key="4">
    <source>
        <dbReference type="EMBL" id="ADB15489.1"/>
    </source>
</evidence>
<keyword evidence="5" id="KW-1185">Reference proteome</keyword>
<dbReference type="PROSITE" id="PS51371">
    <property type="entry name" value="CBS"/>
    <property type="match status" value="2"/>
</dbReference>